<dbReference type="InterPro" id="IPR000620">
    <property type="entry name" value="EamA_dom"/>
</dbReference>
<dbReference type="Pfam" id="PF00892">
    <property type="entry name" value="EamA"/>
    <property type="match status" value="2"/>
</dbReference>
<evidence type="ECO:0000256" key="2">
    <source>
        <dbReference type="ARBA" id="ARBA00022692"/>
    </source>
</evidence>
<keyword evidence="3 5" id="KW-1133">Transmembrane helix</keyword>
<keyword evidence="4 5" id="KW-0472">Membrane</keyword>
<gene>
    <name evidence="7" type="ORF">AALB_3239</name>
</gene>
<feature type="transmembrane region" description="Helical" evidence="5">
    <location>
        <begin position="140"/>
        <end position="159"/>
    </location>
</feature>
<dbReference type="EMBL" id="BARX01000024">
    <property type="protein sequence ID" value="GAD03159.1"/>
    <property type="molecule type" value="Genomic_DNA"/>
</dbReference>
<evidence type="ECO:0000313" key="7">
    <source>
        <dbReference type="EMBL" id="GAD03159.1"/>
    </source>
</evidence>
<dbReference type="AlphaFoldDB" id="R9PP79"/>
<dbReference type="RefSeq" id="WP_016402926.1">
    <property type="nucleotide sequence ID" value="NZ_BARX01000024.1"/>
</dbReference>
<dbReference type="SUPFAM" id="SSF103481">
    <property type="entry name" value="Multidrug resistance efflux transporter EmrE"/>
    <property type="match status" value="2"/>
</dbReference>
<feature type="transmembrane region" description="Helical" evidence="5">
    <location>
        <begin position="7"/>
        <end position="27"/>
    </location>
</feature>
<dbReference type="PANTHER" id="PTHR32322">
    <property type="entry name" value="INNER MEMBRANE TRANSPORTER"/>
    <property type="match status" value="1"/>
</dbReference>
<feature type="domain" description="EamA" evidence="6">
    <location>
        <begin position="141"/>
        <end position="277"/>
    </location>
</feature>
<dbReference type="Proteomes" id="UP000014461">
    <property type="component" value="Unassembled WGS sequence"/>
</dbReference>
<evidence type="ECO:0000256" key="5">
    <source>
        <dbReference type="SAM" id="Phobius"/>
    </source>
</evidence>
<feature type="transmembrane region" description="Helical" evidence="5">
    <location>
        <begin position="33"/>
        <end position="53"/>
    </location>
</feature>
<comment type="caution">
    <text evidence="7">The sequence shown here is derived from an EMBL/GenBank/DDBJ whole genome shotgun (WGS) entry which is preliminary data.</text>
</comment>
<dbReference type="InterPro" id="IPR050638">
    <property type="entry name" value="AA-Vitamin_Transporters"/>
</dbReference>
<name>R9PP79_AGAAL</name>
<evidence type="ECO:0000256" key="4">
    <source>
        <dbReference type="ARBA" id="ARBA00023136"/>
    </source>
</evidence>
<feature type="transmembrane region" description="Helical" evidence="5">
    <location>
        <begin position="262"/>
        <end position="281"/>
    </location>
</feature>
<feature type="transmembrane region" description="Helical" evidence="5">
    <location>
        <begin position="60"/>
        <end position="80"/>
    </location>
</feature>
<dbReference type="OrthoDB" id="7158585at2"/>
<reference evidence="7" key="1">
    <citation type="journal article" date="2013" name="Genome Announc.">
        <title>Draft Genome Sequence of Agarivorans albus Strain MKT 106T, an Agarolytic Marine Bacterium.</title>
        <authorList>
            <person name="Yasuike M."/>
            <person name="Nakamura Y."/>
            <person name="Kai W."/>
            <person name="Fujiwara A."/>
            <person name="Fukui Y."/>
            <person name="Satomi M."/>
            <person name="Sano M."/>
        </authorList>
    </citation>
    <scope>NUCLEOTIDE SEQUENCE [LARGE SCALE GENOMIC DNA]</scope>
</reference>
<evidence type="ECO:0000259" key="6">
    <source>
        <dbReference type="Pfam" id="PF00892"/>
    </source>
</evidence>
<keyword evidence="2 5" id="KW-0812">Transmembrane</keyword>
<evidence type="ECO:0000256" key="1">
    <source>
        <dbReference type="ARBA" id="ARBA00004141"/>
    </source>
</evidence>
<dbReference type="GO" id="GO:0016020">
    <property type="term" value="C:membrane"/>
    <property type="evidence" value="ECO:0007669"/>
    <property type="project" value="UniProtKB-SubCell"/>
</dbReference>
<proteinExistence type="predicted"/>
<dbReference type="PANTHER" id="PTHR32322:SF9">
    <property type="entry name" value="AMINO-ACID METABOLITE EFFLUX PUMP-RELATED"/>
    <property type="match status" value="1"/>
</dbReference>
<protein>
    <submittedName>
        <fullName evidence="7">Permease of the drug/metabolite transporter (DMT) superfamily</fullName>
    </submittedName>
</protein>
<feature type="transmembrane region" description="Helical" evidence="5">
    <location>
        <begin position="171"/>
        <end position="190"/>
    </location>
</feature>
<feature type="transmembrane region" description="Helical" evidence="5">
    <location>
        <begin position="237"/>
        <end position="256"/>
    </location>
</feature>
<feature type="domain" description="EamA" evidence="6">
    <location>
        <begin position="6"/>
        <end position="131"/>
    </location>
</feature>
<sequence>MKPIDILFALIVATIWGVNFSVIKLGLAELPPVLFSALRFAIVAIPAVFFVPFPKTAVRNVVAVGVFLGVIKFSLLFVAMQVGASAGLSSLLLQAQVMFTILLSFTWFKEKITTYQLAGISLSSLGFALFFGLSSENLSLISLLLLLLAALSWAVSNLFMKQAKGVNVLHFMVWVSLIPPLPLLAFSYLFETNTPYQLLVSAQTSTWLALAYVGFISTLLAFAIWGHLLAKYSAAAVTPFALLVPVVGMLTANLVFDESLTHLEWLAAGLVLLGLICCVFGQNLHKFLGSVDLSS</sequence>
<feature type="transmembrane region" description="Helical" evidence="5">
    <location>
        <begin position="210"/>
        <end position="230"/>
    </location>
</feature>
<accession>R9PP79</accession>
<feature type="transmembrane region" description="Helical" evidence="5">
    <location>
        <begin position="86"/>
        <end position="108"/>
    </location>
</feature>
<evidence type="ECO:0000313" key="8">
    <source>
        <dbReference type="Proteomes" id="UP000014461"/>
    </source>
</evidence>
<dbReference type="InterPro" id="IPR037185">
    <property type="entry name" value="EmrE-like"/>
</dbReference>
<feature type="transmembrane region" description="Helical" evidence="5">
    <location>
        <begin position="115"/>
        <end position="134"/>
    </location>
</feature>
<organism evidence="7 8">
    <name type="scientific">Agarivorans albus MKT 106</name>
    <dbReference type="NCBI Taxonomy" id="1331007"/>
    <lineage>
        <taxon>Bacteria</taxon>
        <taxon>Pseudomonadati</taxon>
        <taxon>Pseudomonadota</taxon>
        <taxon>Gammaproteobacteria</taxon>
        <taxon>Alteromonadales</taxon>
        <taxon>Alteromonadaceae</taxon>
        <taxon>Agarivorans</taxon>
    </lineage>
</organism>
<comment type="subcellular location">
    <subcellularLocation>
        <location evidence="1">Membrane</location>
        <topology evidence="1">Multi-pass membrane protein</topology>
    </subcellularLocation>
</comment>
<keyword evidence="8" id="KW-1185">Reference proteome</keyword>
<evidence type="ECO:0000256" key="3">
    <source>
        <dbReference type="ARBA" id="ARBA00022989"/>
    </source>
</evidence>